<protein>
    <submittedName>
        <fullName evidence="8">FAD-dependent urate hydroxylase</fullName>
    </submittedName>
</protein>
<evidence type="ECO:0000256" key="5">
    <source>
        <dbReference type="ARBA" id="ARBA00022827"/>
    </source>
</evidence>
<dbReference type="SUPFAM" id="SSF51905">
    <property type="entry name" value="FAD/NAD(P)-binding domain"/>
    <property type="match status" value="1"/>
</dbReference>
<evidence type="ECO:0000256" key="7">
    <source>
        <dbReference type="ARBA" id="ARBA00023002"/>
    </source>
</evidence>
<keyword evidence="7" id="KW-0560">Oxidoreductase</keyword>
<dbReference type="Proteomes" id="UP000461670">
    <property type="component" value="Unassembled WGS sequence"/>
</dbReference>
<proteinExistence type="inferred from homology"/>
<dbReference type="PANTHER" id="PTHR43539">
    <property type="entry name" value="FLAVIN-BINDING MONOOXYGENASE-LIKE PROTEIN (AFU_ORTHOLOGUE AFUA_4G09220)"/>
    <property type="match status" value="1"/>
</dbReference>
<comment type="similarity">
    <text evidence="3">Belongs to the lysine N(6)-hydroxylase/L-ornithine N(5)-oxygenase family.</text>
</comment>
<evidence type="ECO:0000313" key="8">
    <source>
        <dbReference type="EMBL" id="KAF1022621.1"/>
    </source>
</evidence>
<gene>
    <name evidence="8" type="primary">hpyO_2</name>
    <name evidence="8" type="ORF">GAK30_00994</name>
</gene>
<accession>A0A7V8FQP0</accession>
<dbReference type="AlphaFoldDB" id="A0A7V8FQP0"/>
<comment type="caution">
    <text evidence="8">The sequence shown here is derived from an EMBL/GenBank/DDBJ whole genome shotgun (WGS) entry which is preliminary data.</text>
</comment>
<keyword evidence="5" id="KW-0274">FAD</keyword>
<dbReference type="InterPro" id="IPR036188">
    <property type="entry name" value="FAD/NAD-bd_sf"/>
</dbReference>
<dbReference type="InterPro" id="IPR050982">
    <property type="entry name" value="Auxin_biosynth/cation_transpt"/>
</dbReference>
<organism evidence="8 9">
    <name type="scientific">Paracidovorax wautersii</name>
    <dbReference type="NCBI Taxonomy" id="1177982"/>
    <lineage>
        <taxon>Bacteria</taxon>
        <taxon>Pseudomonadati</taxon>
        <taxon>Pseudomonadota</taxon>
        <taxon>Betaproteobacteria</taxon>
        <taxon>Burkholderiales</taxon>
        <taxon>Comamonadaceae</taxon>
        <taxon>Paracidovorax</taxon>
    </lineage>
</organism>
<keyword evidence="4" id="KW-0285">Flavoprotein</keyword>
<evidence type="ECO:0000256" key="3">
    <source>
        <dbReference type="ARBA" id="ARBA00007588"/>
    </source>
</evidence>
<name>A0A7V8FQP0_9BURK</name>
<dbReference type="Gene3D" id="3.50.50.60">
    <property type="entry name" value="FAD/NAD(P)-binding domain"/>
    <property type="match status" value="1"/>
</dbReference>
<dbReference type="EMBL" id="WNDQ01000010">
    <property type="protein sequence ID" value="KAF1022621.1"/>
    <property type="molecule type" value="Genomic_DNA"/>
</dbReference>
<evidence type="ECO:0000256" key="2">
    <source>
        <dbReference type="ARBA" id="ARBA00004924"/>
    </source>
</evidence>
<evidence type="ECO:0000256" key="6">
    <source>
        <dbReference type="ARBA" id="ARBA00022857"/>
    </source>
</evidence>
<reference evidence="9" key="1">
    <citation type="journal article" date="2020" name="MBio">
        <title>Horizontal gene transfer to a defensive symbiont with a reduced genome amongst a multipartite beetle microbiome.</title>
        <authorList>
            <person name="Waterworth S.C."/>
            <person name="Florez L.V."/>
            <person name="Rees E.R."/>
            <person name="Hertweck C."/>
            <person name="Kaltenpoth M."/>
            <person name="Kwan J.C."/>
        </authorList>
    </citation>
    <scope>NUCLEOTIDE SEQUENCE [LARGE SCALE GENOMIC DNA]</scope>
</reference>
<comment type="pathway">
    <text evidence="2">Siderophore biosynthesis.</text>
</comment>
<dbReference type="GO" id="GO:0050660">
    <property type="term" value="F:flavin adenine dinucleotide binding"/>
    <property type="evidence" value="ECO:0007669"/>
    <property type="project" value="TreeGrafter"/>
</dbReference>
<comment type="cofactor">
    <cofactor evidence="1">
        <name>FAD</name>
        <dbReference type="ChEBI" id="CHEBI:57692"/>
    </cofactor>
</comment>
<dbReference type="GO" id="GO:0004497">
    <property type="term" value="F:monooxygenase activity"/>
    <property type="evidence" value="ECO:0007669"/>
    <property type="project" value="TreeGrafter"/>
</dbReference>
<dbReference type="PRINTS" id="PR00469">
    <property type="entry name" value="PNDRDTASEII"/>
</dbReference>
<evidence type="ECO:0000256" key="4">
    <source>
        <dbReference type="ARBA" id="ARBA00022630"/>
    </source>
</evidence>
<evidence type="ECO:0000256" key="1">
    <source>
        <dbReference type="ARBA" id="ARBA00001974"/>
    </source>
</evidence>
<dbReference type="InterPro" id="IPR025700">
    <property type="entry name" value="Lys/Orn_oxygenase"/>
</dbReference>
<dbReference type="Pfam" id="PF13434">
    <property type="entry name" value="Lys_Orn_oxgnase"/>
    <property type="match status" value="1"/>
</dbReference>
<dbReference type="PANTHER" id="PTHR43539:SF91">
    <property type="entry name" value="FAD-DEPENDENT URATE HYDROXYLASE"/>
    <property type="match status" value="1"/>
</dbReference>
<keyword evidence="6" id="KW-0521">NADP</keyword>
<sequence length="496" mass="53355">MTDSVLDLRRPPADFDAAAREALRLLGPAPANWVPDQAGIDHNVFIVGGGQTGTAITHALTRAGVGRVVVIDAAPDARRAGVWRNRARMQQLRTLKSLVGPDLGVPGLSFQSWFEARHGQEAYMQLDRIPRTAWADYLDWFREFLGIAVRYGTRLVRIEPVDAAGEVPAHLRLHLQIDGGTKIETARKLVLANGVAGNGAPYLPPALAALRTTGRVWHTADAIDFDALRGQTVAVVGGAASAFDAAAVALESGAAAVHLFARRDHIAATPIAKLRGYPGIYDHFPTLPDAVRWSVAVRWRRHGSTPPADSVQRVLAHANFHLHLASPWEQAALEGGQVAVQLPGGETLAFDHVIAGTGYTSDPSHRPELAGVAEHVLRWGERYTPPAPERDDELAASPYLGAGLEYLEKTPGAAPWLGNIHVYNPAGFASVGLPLGDVPSLRRDVPALVRRISGDLLRADWAQHEARIQGEVAPDYGLELYGRALYRGPAADTRAA</sequence>
<evidence type="ECO:0000313" key="9">
    <source>
        <dbReference type="Proteomes" id="UP000461670"/>
    </source>
</evidence>